<evidence type="ECO:0000256" key="2">
    <source>
        <dbReference type="ARBA" id="ARBA00022603"/>
    </source>
</evidence>
<name>E5Q8V4_LYSSH</name>
<dbReference type="Pfam" id="PF02384">
    <property type="entry name" value="N6_Mtase"/>
    <property type="match status" value="1"/>
</dbReference>
<dbReference type="AlphaFoldDB" id="E5Q8V4"/>
<dbReference type="PANTHER" id="PTHR33841:SF6">
    <property type="entry name" value="TYPE II METHYLTRANSFERASE M.HINDII"/>
    <property type="match status" value="1"/>
</dbReference>
<gene>
    <name evidence="8" type="primary">bsgIM</name>
</gene>
<evidence type="ECO:0000259" key="7">
    <source>
        <dbReference type="Pfam" id="PF02384"/>
    </source>
</evidence>
<evidence type="ECO:0000256" key="1">
    <source>
        <dbReference type="ARBA" id="ARBA00011900"/>
    </source>
</evidence>
<accession>E5Q8V4</accession>
<organism evidence="8">
    <name type="scientific">Lysinibacillus sphaericus</name>
    <name type="common">Bacillus sphaericus</name>
    <dbReference type="NCBI Taxonomy" id="1421"/>
    <lineage>
        <taxon>Bacteria</taxon>
        <taxon>Bacillati</taxon>
        <taxon>Bacillota</taxon>
        <taxon>Bacilli</taxon>
        <taxon>Bacillales</taxon>
        <taxon>Bacillaceae</taxon>
        <taxon>Lysinibacillus</taxon>
    </lineage>
</organism>
<dbReference type="PROSITE" id="PS00092">
    <property type="entry name" value="N6_MTASE"/>
    <property type="match status" value="1"/>
</dbReference>
<dbReference type="PRINTS" id="PR00507">
    <property type="entry name" value="N12N6MTFRASE"/>
</dbReference>
<dbReference type="GO" id="GO:0008170">
    <property type="term" value="F:N-methyltransferase activity"/>
    <property type="evidence" value="ECO:0007669"/>
    <property type="project" value="InterPro"/>
</dbReference>
<keyword evidence="3" id="KW-0808">Transferase</keyword>
<keyword evidence="4" id="KW-0680">Restriction system</keyword>
<proteinExistence type="predicted"/>
<dbReference type="GO" id="GO:0009307">
    <property type="term" value="P:DNA restriction-modification system"/>
    <property type="evidence" value="ECO:0007669"/>
    <property type="project" value="UniProtKB-KW"/>
</dbReference>
<dbReference type="GO" id="GO:0009007">
    <property type="term" value="F:site-specific DNA-methyltransferase (adenine-specific) activity"/>
    <property type="evidence" value="ECO:0007669"/>
    <property type="project" value="UniProtKB-EC"/>
</dbReference>
<dbReference type="InterPro" id="IPR002052">
    <property type="entry name" value="DNA_methylase_N6_adenine_CS"/>
</dbReference>
<evidence type="ECO:0000256" key="4">
    <source>
        <dbReference type="ARBA" id="ARBA00022747"/>
    </source>
</evidence>
<dbReference type="PANTHER" id="PTHR33841">
    <property type="entry name" value="DNA METHYLTRANSFERASE YEEA-RELATED"/>
    <property type="match status" value="1"/>
</dbReference>
<dbReference type="InterPro" id="IPR029063">
    <property type="entry name" value="SAM-dependent_MTases_sf"/>
</dbReference>
<evidence type="ECO:0000256" key="5">
    <source>
        <dbReference type="ARBA" id="ARBA00023125"/>
    </source>
</evidence>
<evidence type="ECO:0000313" key="8">
    <source>
        <dbReference type="EMBL" id="ADR73009.1"/>
    </source>
</evidence>
<feature type="domain" description="DNA methylase adenine-specific" evidence="7">
    <location>
        <begin position="126"/>
        <end position="333"/>
    </location>
</feature>
<keyword evidence="5" id="KW-0238">DNA-binding</keyword>
<evidence type="ECO:0000256" key="6">
    <source>
        <dbReference type="ARBA" id="ARBA00047942"/>
    </source>
</evidence>
<dbReference type="EC" id="2.1.1.72" evidence="1"/>
<dbReference type="Gene3D" id="3.40.50.150">
    <property type="entry name" value="Vaccinia Virus protein VP39"/>
    <property type="match status" value="1"/>
</dbReference>
<dbReference type="SUPFAM" id="SSF53335">
    <property type="entry name" value="S-adenosyl-L-methionine-dependent methyltransferases"/>
    <property type="match status" value="1"/>
</dbReference>
<dbReference type="InterPro" id="IPR050953">
    <property type="entry name" value="N4_N6_ade-DNA_methylase"/>
</dbReference>
<protein>
    <recommendedName>
        <fullName evidence="1">site-specific DNA-methyltransferase (adenine-specific)</fullName>
        <ecNumber evidence="1">2.1.1.72</ecNumber>
    </recommendedName>
</protein>
<reference evidence="8" key="1">
    <citation type="submission" date="2010-11" db="EMBL/GenBank/DDBJ databases">
        <title>BsgI restriction-modification system genes.</title>
        <authorList>
            <person name="Higgins L.S."/>
            <person name="Kong H."/>
        </authorList>
    </citation>
    <scope>NUCLEOTIDE SEQUENCE</scope>
    <source>
        <strain evidence="8">NEBM133</strain>
    </source>
</reference>
<dbReference type="GO" id="GO:0003677">
    <property type="term" value="F:DNA binding"/>
    <property type="evidence" value="ECO:0007669"/>
    <property type="project" value="UniProtKB-KW"/>
</dbReference>
<comment type="catalytic activity">
    <reaction evidence="6">
        <text>a 2'-deoxyadenosine in DNA + S-adenosyl-L-methionine = an N(6)-methyl-2'-deoxyadenosine in DNA + S-adenosyl-L-homocysteine + H(+)</text>
        <dbReference type="Rhea" id="RHEA:15197"/>
        <dbReference type="Rhea" id="RHEA-COMP:12418"/>
        <dbReference type="Rhea" id="RHEA-COMP:12419"/>
        <dbReference type="ChEBI" id="CHEBI:15378"/>
        <dbReference type="ChEBI" id="CHEBI:57856"/>
        <dbReference type="ChEBI" id="CHEBI:59789"/>
        <dbReference type="ChEBI" id="CHEBI:90615"/>
        <dbReference type="ChEBI" id="CHEBI:90616"/>
        <dbReference type="EC" id="2.1.1.72"/>
    </reaction>
</comment>
<sequence>MLKKYTEYPSFEVNFSNAFSHEEIGKNAFNKYKNYIENIKPRNIYTSKLDIIERYKLENFLINITLSYLELKYRISRLDIISNIKEIIEYYPFQMHSEYYGFIDIDVKENKDFKKWLKDSLEDFFKEVDQREYGEYYTPEKLIRLSFQNLEMDTNNKVVDPACGSGFFILEYLEELQNRKLLDIDTIKNNIYGFDIFPFSIIMSKLLIGEFFVKSKKSFSGKEFYFENIILHNTVSSLQCKNNDNRITNLEFDLIIGNPPFFRIEPDDKNGICDCVSYGHNYIQSIFVHWAIQHLKTNGKSVLFLPQSMLSGFYYQKLRQEIMEKCRLELIISDKSHEKSFLVQQDIMILYFSNRRNLDYYQVGIPYNDFENFEPITLPLNLINNKNQVIPVFKSEFELNMARHLSEMEILNYITEFEIGTGNFVWNQNKDDIYNQYVEDSIPLIMGPSINLDGINLENSKYNYCVVSNENKYIRNDIVILYRRMSPIGNEIRMIATIINTDSIPKYVLENHVNFIKHENYNMRKIQMMLQFITSEDFETMIDIFCQTNQVSSNDLFTIFEVLMSLRNH</sequence>
<keyword evidence="2" id="KW-0489">Methyltransferase</keyword>
<dbReference type="InterPro" id="IPR003356">
    <property type="entry name" value="DNA_methylase_A-5"/>
</dbReference>
<evidence type="ECO:0000256" key="3">
    <source>
        <dbReference type="ARBA" id="ARBA00022679"/>
    </source>
</evidence>
<dbReference type="GO" id="GO:0032259">
    <property type="term" value="P:methylation"/>
    <property type="evidence" value="ECO:0007669"/>
    <property type="project" value="UniProtKB-KW"/>
</dbReference>
<dbReference type="EMBL" id="HQ636111">
    <property type="protein sequence ID" value="ADR73009.1"/>
    <property type="molecule type" value="Genomic_DNA"/>
</dbReference>